<organism evidence="10 11">
    <name type="scientific">Aquarana catesbeiana</name>
    <name type="common">American bullfrog</name>
    <name type="synonym">Rana catesbeiana</name>
    <dbReference type="NCBI Taxonomy" id="8400"/>
    <lineage>
        <taxon>Eukaryota</taxon>
        <taxon>Metazoa</taxon>
        <taxon>Chordata</taxon>
        <taxon>Craniata</taxon>
        <taxon>Vertebrata</taxon>
        <taxon>Euteleostomi</taxon>
        <taxon>Amphibia</taxon>
        <taxon>Batrachia</taxon>
        <taxon>Anura</taxon>
        <taxon>Neobatrachia</taxon>
        <taxon>Ranoidea</taxon>
        <taxon>Ranidae</taxon>
        <taxon>Aquarana</taxon>
    </lineage>
</organism>
<dbReference type="PROSITE" id="PS50835">
    <property type="entry name" value="IG_LIKE"/>
    <property type="match status" value="2"/>
</dbReference>
<keyword evidence="3 8" id="KW-0812">Transmembrane</keyword>
<dbReference type="OrthoDB" id="8915654at2759"/>
<keyword evidence="4 8" id="KW-1133">Transmembrane helix</keyword>
<dbReference type="GO" id="GO:0038023">
    <property type="term" value="F:signaling receptor activity"/>
    <property type="evidence" value="ECO:0007669"/>
    <property type="project" value="InterPro"/>
</dbReference>
<dbReference type="InterPro" id="IPR013106">
    <property type="entry name" value="Ig_V-set"/>
</dbReference>
<feature type="domain" description="Ig-like" evidence="9">
    <location>
        <begin position="100"/>
        <end position="188"/>
    </location>
</feature>
<reference evidence="11" key="1">
    <citation type="journal article" date="2017" name="Nat. Commun.">
        <title>The North American bullfrog draft genome provides insight into hormonal regulation of long noncoding RNA.</title>
        <authorList>
            <person name="Hammond S.A."/>
            <person name="Warren R.L."/>
            <person name="Vandervalk B.P."/>
            <person name="Kucuk E."/>
            <person name="Khan H."/>
            <person name="Gibb E.A."/>
            <person name="Pandoh P."/>
            <person name="Kirk H."/>
            <person name="Zhao Y."/>
            <person name="Jones M."/>
            <person name="Mungall A.J."/>
            <person name="Coope R."/>
            <person name="Pleasance S."/>
            <person name="Moore R.A."/>
            <person name="Holt R.A."/>
            <person name="Round J.M."/>
            <person name="Ohora S."/>
            <person name="Walle B.V."/>
            <person name="Veldhoen N."/>
            <person name="Helbing C.C."/>
            <person name="Birol I."/>
        </authorList>
    </citation>
    <scope>NUCLEOTIDE SEQUENCE [LARGE SCALE GENOMIC DNA]</scope>
</reference>
<comment type="subcellular location">
    <subcellularLocation>
        <location evidence="1">Membrane</location>
        <topology evidence="1">Single-pass membrane protein</topology>
    </subcellularLocation>
</comment>
<dbReference type="SMART" id="SM00409">
    <property type="entry name" value="IG"/>
    <property type="match status" value="2"/>
</dbReference>
<keyword evidence="11" id="KW-1185">Reference proteome</keyword>
<keyword evidence="6" id="KW-1015">Disulfide bond</keyword>
<evidence type="ECO:0000313" key="11">
    <source>
        <dbReference type="Proteomes" id="UP000228934"/>
    </source>
</evidence>
<dbReference type="InterPro" id="IPR003599">
    <property type="entry name" value="Ig_sub"/>
</dbReference>
<sequence length="269" mass="29458">GITDVTVVVGRKGNSTVLQCGGDPGGNITGVIWKIHHINNSSCLSSYADFANRGPQIYSNCSTRMTFTNITLTIQNTQISDGGNYTCEMSSQIEGTFITTTILQVLAQPSVSLDINTDGSLECRASGGFPSAEISWIPHSDDINITKIKDLNDTWTVISTYKSDGDNVTCLVSHPTFVNVWNQSIALSDKTRNWIWILVGFAILLITALCIVYWNQKKIRTCSKKSLNTSPPQQVEGFAEVCGKLLVVKVKSQAGLQIISMCYIFYKPN</sequence>
<dbReference type="PANTHER" id="PTHR21462">
    <property type="entry name" value="CELL SURFACE GLYCOPROTEIN OX2 RECEPTOR PRECURSOR"/>
    <property type="match status" value="1"/>
</dbReference>
<feature type="transmembrane region" description="Helical" evidence="8">
    <location>
        <begin position="194"/>
        <end position="215"/>
    </location>
</feature>
<dbReference type="GO" id="GO:0150077">
    <property type="term" value="P:regulation of neuroinflammatory response"/>
    <property type="evidence" value="ECO:0007669"/>
    <property type="project" value="InterPro"/>
</dbReference>
<evidence type="ECO:0000256" key="1">
    <source>
        <dbReference type="ARBA" id="ARBA00004167"/>
    </source>
</evidence>
<evidence type="ECO:0000256" key="5">
    <source>
        <dbReference type="ARBA" id="ARBA00023136"/>
    </source>
</evidence>
<dbReference type="Pfam" id="PF07686">
    <property type="entry name" value="V-set"/>
    <property type="match status" value="1"/>
</dbReference>
<dbReference type="InterPro" id="IPR040012">
    <property type="entry name" value="CD200R"/>
</dbReference>
<evidence type="ECO:0000256" key="7">
    <source>
        <dbReference type="ARBA" id="ARBA00023180"/>
    </source>
</evidence>
<evidence type="ECO:0000256" key="4">
    <source>
        <dbReference type="ARBA" id="ARBA00022989"/>
    </source>
</evidence>
<feature type="domain" description="Ig-like" evidence="9">
    <location>
        <begin position="12"/>
        <end position="99"/>
    </location>
</feature>
<evidence type="ECO:0000313" key="10">
    <source>
        <dbReference type="EMBL" id="PIO31871.1"/>
    </source>
</evidence>
<dbReference type="Gene3D" id="2.60.40.10">
    <property type="entry name" value="Immunoglobulins"/>
    <property type="match status" value="2"/>
</dbReference>
<dbReference type="InterPro" id="IPR036179">
    <property type="entry name" value="Ig-like_dom_sf"/>
</dbReference>
<evidence type="ECO:0000256" key="8">
    <source>
        <dbReference type="SAM" id="Phobius"/>
    </source>
</evidence>
<protein>
    <recommendedName>
        <fullName evidence="9">Ig-like domain-containing protein</fullName>
    </recommendedName>
</protein>
<dbReference type="GO" id="GO:0009897">
    <property type="term" value="C:external side of plasma membrane"/>
    <property type="evidence" value="ECO:0007669"/>
    <property type="project" value="TreeGrafter"/>
</dbReference>
<name>A0A2G9RXC9_AQUCT</name>
<keyword evidence="5 8" id="KW-0472">Membrane</keyword>
<dbReference type="PANTHER" id="PTHR21462:SF2">
    <property type="entry name" value="CELL SURFACE GLYCOPROTEIN CD200 RECEPTOR 2"/>
    <property type="match status" value="1"/>
</dbReference>
<evidence type="ECO:0000259" key="9">
    <source>
        <dbReference type="PROSITE" id="PS50835"/>
    </source>
</evidence>
<feature type="non-terminal residue" evidence="10">
    <location>
        <position position="1"/>
    </location>
</feature>
<evidence type="ECO:0000256" key="6">
    <source>
        <dbReference type="ARBA" id="ARBA00023157"/>
    </source>
</evidence>
<dbReference type="AlphaFoldDB" id="A0A2G9RXC9"/>
<dbReference type="EMBL" id="KV932890">
    <property type="protein sequence ID" value="PIO31871.1"/>
    <property type="molecule type" value="Genomic_DNA"/>
</dbReference>
<gene>
    <name evidence="10" type="ORF">AB205_0090910</name>
</gene>
<evidence type="ECO:0000256" key="2">
    <source>
        <dbReference type="ARBA" id="ARBA00008215"/>
    </source>
</evidence>
<dbReference type="Proteomes" id="UP000228934">
    <property type="component" value="Unassembled WGS sequence"/>
</dbReference>
<proteinExistence type="inferred from homology"/>
<feature type="non-terminal residue" evidence="10">
    <location>
        <position position="269"/>
    </location>
</feature>
<dbReference type="SUPFAM" id="SSF48726">
    <property type="entry name" value="Immunoglobulin"/>
    <property type="match status" value="2"/>
</dbReference>
<comment type="similarity">
    <text evidence="2">Belongs to the CD200R family.</text>
</comment>
<dbReference type="InterPro" id="IPR007110">
    <property type="entry name" value="Ig-like_dom"/>
</dbReference>
<dbReference type="InterPro" id="IPR013783">
    <property type="entry name" value="Ig-like_fold"/>
</dbReference>
<keyword evidence="7" id="KW-0325">Glycoprotein</keyword>
<evidence type="ECO:0000256" key="3">
    <source>
        <dbReference type="ARBA" id="ARBA00022692"/>
    </source>
</evidence>
<accession>A0A2G9RXC9</accession>